<dbReference type="GO" id="GO:0008233">
    <property type="term" value="F:peptidase activity"/>
    <property type="evidence" value="ECO:0007669"/>
    <property type="project" value="UniProtKB-KW"/>
</dbReference>
<keyword evidence="4" id="KW-0645">Protease</keyword>
<dbReference type="GO" id="GO:0006508">
    <property type="term" value="P:proteolysis"/>
    <property type="evidence" value="ECO:0007669"/>
    <property type="project" value="UniProtKB-KW"/>
</dbReference>
<protein>
    <submittedName>
        <fullName evidence="4">Protease I</fullName>
        <ecNumber evidence="3">3.2.-.-</ecNumber>
    </submittedName>
</protein>
<dbReference type="Proteomes" id="UP000199482">
    <property type="component" value="Chromosome I"/>
</dbReference>
<evidence type="ECO:0000256" key="1">
    <source>
        <dbReference type="ARBA" id="ARBA00008542"/>
    </source>
</evidence>
<dbReference type="EMBL" id="LT629755">
    <property type="protein sequence ID" value="SDS57642.1"/>
    <property type="molecule type" value="Genomic_DNA"/>
</dbReference>
<gene>
    <name evidence="3" type="ORF">BCL57_002628</name>
    <name evidence="4" type="ORF">SAMN04489721_1546</name>
</gene>
<dbReference type="RefSeq" id="WP_092670686.1">
    <property type="nucleotide sequence ID" value="NZ_BMDN01000004.1"/>
</dbReference>
<dbReference type="EC" id="3.2.-.-" evidence="3"/>
<name>A0A1H1TBK5_9MICO</name>
<dbReference type="Gene3D" id="3.40.50.880">
    <property type="match status" value="1"/>
</dbReference>
<evidence type="ECO:0000313" key="6">
    <source>
        <dbReference type="Proteomes" id="UP000893823"/>
    </source>
</evidence>
<reference evidence="5" key="1">
    <citation type="submission" date="2016-10" db="EMBL/GenBank/DDBJ databases">
        <authorList>
            <person name="Varghese N."/>
            <person name="Submissions S."/>
        </authorList>
    </citation>
    <scope>NUCLEOTIDE SEQUENCE [LARGE SCALE GENOMIC DNA]</scope>
    <source>
        <strain evidence="5">CPCC 202695</strain>
    </source>
</reference>
<proteinExistence type="inferred from homology"/>
<dbReference type="SUPFAM" id="SSF52317">
    <property type="entry name" value="Class I glutamine amidotransferase-like"/>
    <property type="match status" value="1"/>
</dbReference>
<dbReference type="PANTHER" id="PTHR42733">
    <property type="entry name" value="DJ-1 PROTEIN"/>
    <property type="match status" value="1"/>
</dbReference>
<dbReference type="CDD" id="cd03134">
    <property type="entry name" value="GATase1_PfpI_like"/>
    <property type="match status" value="1"/>
</dbReference>
<reference evidence="3" key="3">
    <citation type="submission" date="2022-06" db="EMBL/GenBank/DDBJ databases">
        <title>Genomic Encyclopedia of Type Strains, Phase III (KMG-III): the genomes of soil and plant-associated and newly described type strains.</title>
        <authorList>
            <person name="Whitman W."/>
        </authorList>
    </citation>
    <scope>NUCLEOTIDE SEQUENCE</scope>
    <source>
        <strain evidence="3">CPCC 202695</strain>
    </source>
</reference>
<dbReference type="Proteomes" id="UP000893823">
    <property type="component" value="Unassembled WGS sequence"/>
</dbReference>
<dbReference type="STRING" id="589382.SAMN04489721_1546"/>
<dbReference type="NCBIfam" id="TIGR01382">
    <property type="entry name" value="PfpI"/>
    <property type="match status" value="1"/>
</dbReference>
<evidence type="ECO:0000313" key="4">
    <source>
        <dbReference type="EMBL" id="SDS57642.1"/>
    </source>
</evidence>
<keyword evidence="6" id="KW-1185">Reference proteome</keyword>
<feature type="domain" description="DJ-1/PfpI" evidence="2">
    <location>
        <begin position="8"/>
        <end position="175"/>
    </location>
</feature>
<dbReference type="Pfam" id="PF01965">
    <property type="entry name" value="DJ-1_PfpI"/>
    <property type="match status" value="1"/>
</dbReference>
<dbReference type="PANTHER" id="PTHR42733:SF12">
    <property type="entry name" value="PROTEINASE"/>
    <property type="match status" value="1"/>
</dbReference>
<keyword evidence="3" id="KW-0326">Glycosidase</keyword>
<dbReference type="PROSITE" id="PS51276">
    <property type="entry name" value="PEPTIDASE_C56_PFPI"/>
    <property type="match status" value="1"/>
</dbReference>
<dbReference type="OrthoDB" id="9792284at2"/>
<dbReference type="EMBL" id="SODL02000004">
    <property type="protein sequence ID" value="MCP2368455.1"/>
    <property type="molecule type" value="Genomic_DNA"/>
</dbReference>
<dbReference type="AlphaFoldDB" id="A0A1H1TBK5"/>
<dbReference type="InterPro" id="IPR002818">
    <property type="entry name" value="DJ-1/PfpI"/>
</dbReference>
<comment type="similarity">
    <text evidence="1">Belongs to the peptidase C56 family.</text>
</comment>
<dbReference type="InterPro" id="IPR006286">
    <property type="entry name" value="C56_PfpI-like"/>
</dbReference>
<organism evidence="4 5">
    <name type="scientific">Agromyces flavus</name>
    <dbReference type="NCBI Taxonomy" id="589382"/>
    <lineage>
        <taxon>Bacteria</taxon>
        <taxon>Bacillati</taxon>
        <taxon>Actinomycetota</taxon>
        <taxon>Actinomycetes</taxon>
        <taxon>Micrococcales</taxon>
        <taxon>Microbacteriaceae</taxon>
        <taxon>Agromyces</taxon>
    </lineage>
</organism>
<sequence>MTERLTGRKVAILVTDGFEQVEFTQPLDAIREAGAEVDVIAPKPGTVQGMNHVDPGDDFEVDHAVADVAADLYDALVLPGGVVNADHLRMDDASVTFARGFFEQHKPVAVICHGSWILIEADVVRGRRMTSYPSLRTDLRNAGADWVDEEVVVDQGLVSSRNPDDLPAFIDKAIEEISEGEHAGQVA</sequence>
<keyword evidence="3" id="KW-0378">Hydrolase</keyword>
<reference evidence="4" key="2">
    <citation type="submission" date="2016-10" db="EMBL/GenBank/DDBJ databases">
        <authorList>
            <person name="de Groot N.N."/>
        </authorList>
    </citation>
    <scope>NUCLEOTIDE SEQUENCE [LARGE SCALE GENOMIC DNA]</scope>
    <source>
        <strain evidence="4">CPCC 202695</strain>
    </source>
</reference>
<evidence type="ECO:0000313" key="3">
    <source>
        <dbReference type="EMBL" id="MCP2368455.1"/>
    </source>
</evidence>
<evidence type="ECO:0000259" key="2">
    <source>
        <dbReference type="Pfam" id="PF01965"/>
    </source>
</evidence>
<evidence type="ECO:0000313" key="5">
    <source>
        <dbReference type="Proteomes" id="UP000199482"/>
    </source>
</evidence>
<accession>A0A1H1TBK5</accession>
<dbReference type="InterPro" id="IPR029062">
    <property type="entry name" value="Class_I_gatase-like"/>
</dbReference>
<dbReference type="GO" id="GO:0016798">
    <property type="term" value="F:hydrolase activity, acting on glycosyl bonds"/>
    <property type="evidence" value="ECO:0007669"/>
    <property type="project" value="UniProtKB-KW"/>
</dbReference>